<dbReference type="PANTHER" id="PTHR11766">
    <property type="entry name" value="TYROSYL-TRNA SYNTHETASE"/>
    <property type="match status" value="1"/>
</dbReference>
<dbReference type="Pfam" id="PF00579">
    <property type="entry name" value="tRNA-synt_1b"/>
    <property type="match status" value="1"/>
</dbReference>
<dbReference type="PANTHER" id="PTHR11766:SF0">
    <property type="entry name" value="TYROSINE--TRNA LIGASE, MITOCHONDRIAL"/>
    <property type="match status" value="1"/>
</dbReference>
<evidence type="ECO:0000256" key="2">
    <source>
        <dbReference type="ARBA" id="ARBA00022598"/>
    </source>
</evidence>
<dbReference type="Gene3D" id="3.10.290.10">
    <property type="entry name" value="RNA-binding S4 domain"/>
    <property type="match status" value="1"/>
</dbReference>
<proteinExistence type="inferred from homology"/>
<keyword evidence="12" id="KW-1185">Reference proteome</keyword>
<sequence>MEAASTSLRFRNALVFLRHQLRSTYAVRSKQQCRTNVNTSTSPVRKNFPKESISKFINQGLGDMKSITEPTKGLINALQARGFIGQFHGDVDEFAKLADSEVLHMYAGADATATSLHLGHLMVLMPMFHCLLHGHRTTFLVGIATARIGDPAGRATEREGMRDSSLGERTFNNGTEITNQLSAILKNVINHAAFRGYDKNQIGRRLITSNLQWHRNVSIIDFMQIAGHRARIGEMMLKKSVSERMKSKEGISFSEFSYQLIQAMDYWHLFSNLGCRLQIGGSDQWGNITAGCDLINRMVNEADWIEKQPTPSLIRNMAKPYGLTVPLLTTSTGEKFSKSTGGGNIWLSRSKTPPFNLYQFLLNRPDDIVEQYLKYFTLLRLEDIEQIMLIQKEHPEKRLAQRKLAYEVVALIHTELVAKRCENATNTFFGRNDDENRAKTLELGLTETDLLGLSERVFWEPVLKDEVLGQPLEKILIEGKIVGSKTQARQLLQSGGLSMGPHLTQIKLDAKDKMELLEEHIIQPNMVVFKVGKNNLHVIKLESEETIEQARLEKENPEMVLSVKPKPPLPPKTSGQRKGEKRKTRKATVQVRKARIEAEKKRARTMEWEKSLRGIPTPEPSKPKYISPKPMEAFKMENLLTRSKKMEYRAAVREVEKAGAGSKLGWGIDKKNKGE</sequence>
<evidence type="ECO:0000256" key="3">
    <source>
        <dbReference type="ARBA" id="ARBA00022741"/>
    </source>
</evidence>
<gene>
    <name evidence="11" type="ORF">H072_2133</name>
</gene>
<dbReference type="PRINTS" id="PR01040">
    <property type="entry name" value="TRNASYNTHTYR"/>
</dbReference>
<dbReference type="GO" id="GO:0005829">
    <property type="term" value="C:cytosol"/>
    <property type="evidence" value="ECO:0007669"/>
    <property type="project" value="TreeGrafter"/>
</dbReference>
<organism evidence="11 12">
    <name type="scientific">Dactylellina haptotyla (strain CBS 200.50)</name>
    <name type="common">Nematode-trapping fungus</name>
    <name type="synonym">Monacrosporium haptotylum</name>
    <dbReference type="NCBI Taxonomy" id="1284197"/>
    <lineage>
        <taxon>Eukaryota</taxon>
        <taxon>Fungi</taxon>
        <taxon>Dikarya</taxon>
        <taxon>Ascomycota</taxon>
        <taxon>Pezizomycotina</taxon>
        <taxon>Orbiliomycetes</taxon>
        <taxon>Orbiliales</taxon>
        <taxon>Orbiliaceae</taxon>
        <taxon>Dactylellina</taxon>
    </lineage>
</organism>
<dbReference type="InterPro" id="IPR036986">
    <property type="entry name" value="S4_RNA-bd_sf"/>
</dbReference>
<dbReference type="EMBL" id="AQGS01000063">
    <property type="protein sequence ID" value="EPS43981.1"/>
    <property type="molecule type" value="Genomic_DNA"/>
</dbReference>
<feature type="region of interest" description="Disordered" evidence="10">
    <location>
        <begin position="561"/>
        <end position="628"/>
    </location>
</feature>
<dbReference type="InterPro" id="IPR014729">
    <property type="entry name" value="Rossmann-like_a/b/a_fold"/>
</dbReference>
<dbReference type="AlphaFoldDB" id="S8ASL1"/>
<dbReference type="FunFam" id="1.10.240.10:FF:000001">
    <property type="entry name" value="Tyrosine--tRNA ligase"/>
    <property type="match status" value="1"/>
</dbReference>
<dbReference type="eggNOG" id="KOG2623">
    <property type="taxonomic scope" value="Eukaryota"/>
</dbReference>
<dbReference type="GO" id="GO:0005524">
    <property type="term" value="F:ATP binding"/>
    <property type="evidence" value="ECO:0007669"/>
    <property type="project" value="UniProtKB-KW"/>
</dbReference>
<evidence type="ECO:0000256" key="5">
    <source>
        <dbReference type="ARBA" id="ARBA00022917"/>
    </source>
</evidence>
<protein>
    <recommendedName>
        <fullName evidence="1 9">Tyrosine--tRNA ligase</fullName>
        <ecNumber evidence="1 9">6.1.1.1</ecNumber>
    </recommendedName>
    <alternativeName>
        <fullName evidence="7 9">Tyrosyl-tRNA synthetase</fullName>
    </alternativeName>
</protein>
<name>S8ASL1_DACHA</name>
<dbReference type="GO" id="GO:0004831">
    <property type="term" value="F:tyrosine-tRNA ligase activity"/>
    <property type="evidence" value="ECO:0007669"/>
    <property type="project" value="UniProtKB-EC"/>
</dbReference>
<reference evidence="12" key="2">
    <citation type="submission" date="2013-04" db="EMBL/GenBank/DDBJ databases">
        <title>Genomic mechanisms accounting for the adaptation to parasitism in nematode-trapping fungi.</title>
        <authorList>
            <person name="Ahren D.G."/>
        </authorList>
    </citation>
    <scope>NUCLEOTIDE SEQUENCE [LARGE SCALE GENOMIC DNA]</scope>
    <source>
        <strain evidence="12">CBS 200.50</strain>
    </source>
</reference>
<dbReference type="NCBIfam" id="TIGR00234">
    <property type="entry name" value="tyrS"/>
    <property type="match status" value="1"/>
</dbReference>
<evidence type="ECO:0000256" key="6">
    <source>
        <dbReference type="ARBA" id="ARBA00023146"/>
    </source>
</evidence>
<dbReference type="Proteomes" id="UP000015100">
    <property type="component" value="Unassembled WGS sequence"/>
</dbReference>
<dbReference type="GO" id="GO:0006437">
    <property type="term" value="P:tyrosyl-tRNA aminoacylation"/>
    <property type="evidence" value="ECO:0007669"/>
    <property type="project" value="InterPro"/>
</dbReference>
<dbReference type="OrthoDB" id="337870at2759"/>
<evidence type="ECO:0000313" key="12">
    <source>
        <dbReference type="Proteomes" id="UP000015100"/>
    </source>
</evidence>
<dbReference type="Gene3D" id="3.40.50.620">
    <property type="entry name" value="HUPs"/>
    <property type="match status" value="1"/>
</dbReference>
<evidence type="ECO:0000256" key="8">
    <source>
        <dbReference type="ARBA" id="ARBA00048248"/>
    </source>
</evidence>
<keyword evidence="4 9" id="KW-0067">ATP-binding</keyword>
<dbReference type="InterPro" id="IPR002305">
    <property type="entry name" value="aa-tRNA-synth_Ic"/>
</dbReference>
<reference evidence="11 12" key="1">
    <citation type="journal article" date="2013" name="PLoS Genet.">
        <title>Genomic mechanisms accounting for the adaptation to parasitism in nematode-trapping fungi.</title>
        <authorList>
            <person name="Meerupati T."/>
            <person name="Andersson K.M."/>
            <person name="Friman E."/>
            <person name="Kumar D."/>
            <person name="Tunlid A."/>
            <person name="Ahren D."/>
        </authorList>
    </citation>
    <scope>NUCLEOTIDE SEQUENCE [LARGE SCALE GENOMIC DNA]</scope>
    <source>
        <strain evidence="11 12">CBS 200.50</strain>
    </source>
</reference>
<dbReference type="HOGENOM" id="CLU_024003_4_0_1"/>
<dbReference type="InterPro" id="IPR002307">
    <property type="entry name" value="Tyr-tRNA-ligase"/>
</dbReference>
<dbReference type="GO" id="GO:0003723">
    <property type="term" value="F:RNA binding"/>
    <property type="evidence" value="ECO:0007669"/>
    <property type="project" value="InterPro"/>
</dbReference>
<evidence type="ECO:0000256" key="4">
    <source>
        <dbReference type="ARBA" id="ARBA00022840"/>
    </source>
</evidence>
<evidence type="ECO:0000256" key="9">
    <source>
        <dbReference type="RuleBase" id="RU361234"/>
    </source>
</evidence>
<evidence type="ECO:0000256" key="7">
    <source>
        <dbReference type="ARBA" id="ARBA00033323"/>
    </source>
</evidence>
<evidence type="ECO:0000256" key="1">
    <source>
        <dbReference type="ARBA" id="ARBA00013160"/>
    </source>
</evidence>
<comment type="similarity">
    <text evidence="9">Belongs to the class-I aminoacyl-tRNA synthetase family.</text>
</comment>
<comment type="catalytic activity">
    <reaction evidence="8 9">
        <text>tRNA(Tyr) + L-tyrosine + ATP = L-tyrosyl-tRNA(Tyr) + AMP + diphosphate + H(+)</text>
        <dbReference type="Rhea" id="RHEA:10220"/>
        <dbReference type="Rhea" id="RHEA-COMP:9706"/>
        <dbReference type="Rhea" id="RHEA-COMP:9707"/>
        <dbReference type="ChEBI" id="CHEBI:15378"/>
        <dbReference type="ChEBI" id="CHEBI:30616"/>
        <dbReference type="ChEBI" id="CHEBI:33019"/>
        <dbReference type="ChEBI" id="CHEBI:58315"/>
        <dbReference type="ChEBI" id="CHEBI:78442"/>
        <dbReference type="ChEBI" id="CHEBI:78536"/>
        <dbReference type="ChEBI" id="CHEBI:456215"/>
        <dbReference type="EC" id="6.1.1.1"/>
    </reaction>
</comment>
<keyword evidence="5 9" id="KW-0648">Protein biosynthesis</keyword>
<dbReference type="STRING" id="1284197.S8ASL1"/>
<keyword evidence="6 9" id="KW-0030">Aminoacyl-tRNA synthetase</keyword>
<dbReference type="EC" id="6.1.1.1" evidence="1 9"/>
<evidence type="ECO:0000313" key="11">
    <source>
        <dbReference type="EMBL" id="EPS43981.1"/>
    </source>
</evidence>
<keyword evidence="2 9" id="KW-0436">Ligase</keyword>
<dbReference type="CDD" id="cd00805">
    <property type="entry name" value="TyrRS_core"/>
    <property type="match status" value="1"/>
</dbReference>
<accession>S8ASL1</accession>
<dbReference type="SUPFAM" id="SSF52374">
    <property type="entry name" value="Nucleotidylyl transferase"/>
    <property type="match status" value="1"/>
</dbReference>
<comment type="caution">
    <text evidence="11">The sequence shown here is derived from an EMBL/GenBank/DDBJ whole genome shotgun (WGS) entry which is preliminary data.</text>
</comment>
<evidence type="ECO:0000256" key="10">
    <source>
        <dbReference type="SAM" id="MobiDB-lite"/>
    </source>
</evidence>
<feature type="compositionally biased region" description="Basic and acidic residues" evidence="10">
    <location>
        <begin position="594"/>
        <end position="612"/>
    </location>
</feature>
<dbReference type="Gene3D" id="1.10.240.10">
    <property type="entry name" value="Tyrosyl-Transfer RNA Synthetase"/>
    <property type="match status" value="1"/>
</dbReference>
<dbReference type="GO" id="GO:0005739">
    <property type="term" value="C:mitochondrion"/>
    <property type="evidence" value="ECO:0007669"/>
    <property type="project" value="TreeGrafter"/>
</dbReference>
<keyword evidence="3 9" id="KW-0547">Nucleotide-binding</keyword>
<dbReference type="InterPro" id="IPR024088">
    <property type="entry name" value="Tyr-tRNA-ligase_bac-type"/>
</dbReference>